<keyword evidence="21" id="KW-1185">Reference proteome</keyword>
<evidence type="ECO:0000259" key="19">
    <source>
        <dbReference type="PROSITE" id="PS50873"/>
    </source>
</evidence>
<keyword evidence="8 15" id="KW-0106">Calcium</keyword>
<evidence type="ECO:0000256" key="10">
    <source>
        <dbReference type="ARBA" id="ARBA00023004"/>
    </source>
</evidence>
<organism evidence="20 21">
    <name type="scientific">Coffea canephora</name>
    <name type="common">Robusta coffee</name>
    <dbReference type="NCBI Taxonomy" id="49390"/>
    <lineage>
        <taxon>Eukaryota</taxon>
        <taxon>Viridiplantae</taxon>
        <taxon>Streptophyta</taxon>
        <taxon>Embryophyta</taxon>
        <taxon>Tracheophyta</taxon>
        <taxon>Spermatophyta</taxon>
        <taxon>Magnoliopsida</taxon>
        <taxon>eudicotyledons</taxon>
        <taxon>Gunneridae</taxon>
        <taxon>Pentapetalae</taxon>
        <taxon>asterids</taxon>
        <taxon>lamiids</taxon>
        <taxon>Gentianales</taxon>
        <taxon>Rubiaceae</taxon>
        <taxon>Ixoroideae</taxon>
        <taxon>Gardenieae complex</taxon>
        <taxon>Bertiereae - Coffeeae clade</taxon>
        <taxon>Coffeeae</taxon>
        <taxon>Coffea</taxon>
    </lineage>
</organism>
<sequence>MSSSTSKSALLLMLSCLIFIEFEFSLASPLLKVGFYNKYCPPAEAIVRKAVYKAVASNPRTAAGLIRMHFHDCFVRGCDGSVLLDTAPGGPAAEKDSIVNNPSLHGFEVIDAAKAEIEATCPKTVSCADIIAFAARDSALIAGGISYQVPAGRRDGSVSLSDEVIQNLPAPFFNVTQLEENFEAKGLSLDEMVTLSGAHSIGVAHCSSFSNRLYNFSATHPQDPALDPEHAAFLKTICPPPSSSGSSNPTANLDVSTPFRLDNKYYVNLKYHRGLLTSDQTLLSSPSTAKQVWYNAVYGSAWAAKYAAAMVHMGSIDVLTGKVGEIRRNCHFVN</sequence>
<keyword evidence="5 18" id="KW-0575">Peroxidase</keyword>
<keyword evidence="12" id="KW-0325">Glycoprotein</keyword>
<dbReference type="GO" id="GO:0042744">
    <property type="term" value="P:hydrogen peroxide catabolic process"/>
    <property type="evidence" value="ECO:0007669"/>
    <property type="project" value="UniProtKB-KW"/>
</dbReference>
<feature type="chain" id="PRO_5005104084" description="Peroxidase" evidence="18">
    <location>
        <begin position="28"/>
        <end position="334"/>
    </location>
</feature>
<dbReference type="FunFam" id="1.10.420.10:FF:000006">
    <property type="entry name" value="Peroxidase"/>
    <property type="match status" value="1"/>
</dbReference>
<evidence type="ECO:0000256" key="2">
    <source>
        <dbReference type="ARBA" id="ARBA00002322"/>
    </source>
</evidence>
<dbReference type="GO" id="GO:0046872">
    <property type="term" value="F:metal ion binding"/>
    <property type="evidence" value="ECO:0007669"/>
    <property type="project" value="UniProtKB-UniRule"/>
</dbReference>
<evidence type="ECO:0000256" key="12">
    <source>
        <dbReference type="ARBA" id="ARBA00023180"/>
    </source>
</evidence>
<dbReference type="PANTHER" id="PTHR31235">
    <property type="entry name" value="PEROXIDASE 25-RELATED"/>
    <property type="match status" value="1"/>
</dbReference>
<dbReference type="GO" id="GO:0140825">
    <property type="term" value="F:lactoperoxidase activity"/>
    <property type="evidence" value="ECO:0007669"/>
    <property type="project" value="UniProtKB-EC"/>
</dbReference>
<dbReference type="PRINTS" id="PR00458">
    <property type="entry name" value="PEROXIDASE"/>
</dbReference>
<dbReference type="PROSITE" id="PS00436">
    <property type="entry name" value="PEROXIDASE_2"/>
    <property type="match status" value="1"/>
</dbReference>
<dbReference type="InterPro" id="IPR010255">
    <property type="entry name" value="Haem_peroxidase_sf"/>
</dbReference>
<dbReference type="OMA" id="FTQRIYN"/>
<comment type="cofactor">
    <cofactor evidence="15 18">
        <name>Ca(2+)</name>
        <dbReference type="ChEBI" id="CHEBI:29108"/>
    </cofactor>
    <text evidence="15 18">Binds 2 calcium ions per subunit.</text>
</comment>
<dbReference type="PRINTS" id="PR00461">
    <property type="entry name" value="PLPEROXIDASE"/>
</dbReference>
<dbReference type="GO" id="GO:0006979">
    <property type="term" value="P:response to oxidative stress"/>
    <property type="evidence" value="ECO:0007669"/>
    <property type="project" value="UniProtKB-UniRule"/>
</dbReference>
<feature type="signal peptide" evidence="18">
    <location>
        <begin position="1"/>
        <end position="27"/>
    </location>
</feature>
<feature type="site" description="Transition state stabilizer" evidence="16">
    <location>
        <position position="67"/>
    </location>
</feature>
<feature type="binding site" evidence="15">
    <location>
        <position position="262"/>
    </location>
    <ligand>
        <name>Ca(2+)</name>
        <dbReference type="ChEBI" id="CHEBI:29108"/>
        <label>2</label>
    </ligand>
</feature>
<feature type="binding site" evidence="15">
    <location>
        <position position="94"/>
    </location>
    <ligand>
        <name>Ca(2+)</name>
        <dbReference type="ChEBI" id="CHEBI:29108"/>
        <label>1</label>
    </ligand>
</feature>
<evidence type="ECO:0000256" key="11">
    <source>
        <dbReference type="ARBA" id="ARBA00023157"/>
    </source>
</evidence>
<feature type="binding site" evidence="15">
    <location>
        <position position="81"/>
    </location>
    <ligand>
        <name>Ca(2+)</name>
        <dbReference type="ChEBI" id="CHEBI:29108"/>
        <label>1</label>
    </ligand>
</feature>
<dbReference type="AlphaFoldDB" id="A0A068U6Q8"/>
<dbReference type="EC" id="1.11.1.7" evidence="4 18"/>
<keyword evidence="18" id="KW-0964">Secreted</keyword>
<feature type="disulfide bond" evidence="17">
    <location>
        <begin position="127"/>
        <end position="330"/>
    </location>
</feature>
<dbReference type="GO" id="GO:0020037">
    <property type="term" value="F:heme binding"/>
    <property type="evidence" value="ECO:0007669"/>
    <property type="project" value="UniProtKB-UniRule"/>
</dbReference>
<evidence type="ECO:0000256" key="7">
    <source>
        <dbReference type="ARBA" id="ARBA00022723"/>
    </source>
</evidence>
<dbReference type="SUPFAM" id="SSF48113">
    <property type="entry name" value="Heme-dependent peroxidases"/>
    <property type="match status" value="1"/>
</dbReference>
<keyword evidence="6 18" id="KW-0349">Heme</keyword>
<feature type="disulfide bond" evidence="17">
    <location>
        <begin position="73"/>
        <end position="78"/>
    </location>
</feature>
<comment type="cofactor">
    <cofactor evidence="15 18">
        <name>heme b</name>
        <dbReference type="ChEBI" id="CHEBI:60344"/>
    </cofactor>
    <text evidence="15 18">Binds 1 heme b (iron(II)-protoporphyrin IX) group per subunit.</text>
</comment>
<evidence type="ECO:0000256" key="17">
    <source>
        <dbReference type="PIRSR" id="PIRSR600823-5"/>
    </source>
</evidence>
<comment type="subcellular location">
    <subcellularLocation>
        <location evidence="18">Secreted</location>
    </subcellularLocation>
</comment>
<dbReference type="STRING" id="49390.A0A068U6Q8"/>
<feature type="binding site" evidence="15">
    <location>
        <position position="72"/>
    </location>
    <ligand>
        <name>Ca(2+)</name>
        <dbReference type="ChEBI" id="CHEBI:29108"/>
        <label>1</label>
    </ligand>
</feature>
<comment type="similarity">
    <text evidence="18">Belongs to the peroxidase family. Classical plant (class III) peroxidase subfamily.</text>
</comment>
<dbReference type="InterPro" id="IPR019794">
    <property type="entry name" value="Peroxidases_AS"/>
</dbReference>
<evidence type="ECO:0000313" key="20">
    <source>
        <dbReference type="EMBL" id="CDP04200.1"/>
    </source>
</evidence>
<evidence type="ECO:0000256" key="18">
    <source>
        <dbReference type="RuleBase" id="RU362060"/>
    </source>
</evidence>
<evidence type="ECO:0000256" key="5">
    <source>
        <dbReference type="ARBA" id="ARBA00022559"/>
    </source>
</evidence>
<evidence type="ECO:0000256" key="1">
    <source>
        <dbReference type="ARBA" id="ARBA00000189"/>
    </source>
</evidence>
<dbReference type="PROSITE" id="PS50873">
    <property type="entry name" value="PEROXIDASE_4"/>
    <property type="match status" value="1"/>
</dbReference>
<evidence type="ECO:0000313" key="21">
    <source>
        <dbReference type="Proteomes" id="UP000295252"/>
    </source>
</evidence>
<accession>A0A068U6Q8</accession>
<evidence type="ECO:0000256" key="13">
    <source>
        <dbReference type="PIRSR" id="PIRSR600823-1"/>
    </source>
</evidence>
<feature type="active site" description="Proton acceptor" evidence="13">
    <location>
        <position position="71"/>
    </location>
</feature>
<gene>
    <name evidence="20" type="ORF">GSCOC_T00017515001</name>
</gene>
<dbReference type="Gene3D" id="1.10.420.10">
    <property type="entry name" value="Peroxidase, domain 2"/>
    <property type="match status" value="1"/>
</dbReference>
<evidence type="ECO:0000256" key="8">
    <source>
        <dbReference type="ARBA" id="ARBA00022837"/>
    </source>
</evidence>
<feature type="binding site" evidence="14">
    <location>
        <position position="169"/>
    </location>
    <ligand>
        <name>substrate</name>
    </ligand>
</feature>
<keyword evidence="18" id="KW-0732">Signal</keyword>
<evidence type="ECO:0000256" key="15">
    <source>
        <dbReference type="PIRSR" id="PIRSR600823-3"/>
    </source>
</evidence>
<dbReference type="InterPro" id="IPR002016">
    <property type="entry name" value="Haem_peroxidase"/>
</dbReference>
<name>A0A068U6Q8_COFCA</name>
<comment type="function">
    <text evidence="2">Removal of H(2)O(2), oxidation of toxic reductants, biosynthesis and degradation of lignin, suberization, auxin catabolism, response to environmental stresses such as wounding, pathogen attack and oxidative stress. These functions might be dependent on each isozyme/isoform in each plant tissue.</text>
</comment>
<evidence type="ECO:0000256" key="6">
    <source>
        <dbReference type="ARBA" id="ARBA00022617"/>
    </source>
</evidence>
<feature type="binding site" evidence="15">
    <location>
        <position position="75"/>
    </location>
    <ligand>
        <name>Ca(2+)</name>
        <dbReference type="ChEBI" id="CHEBI:29108"/>
        <label>1</label>
    </ligand>
</feature>
<dbReference type="Pfam" id="PF00141">
    <property type="entry name" value="peroxidase"/>
    <property type="match status" value="1"/>
</dbReference>
<proteinExistence type="inferred from homology"/>
<keyword evidence="9 18" id="KW-0560">Oxidoreductase</keyword>
<dbReference type="InterPro" id="IPR000823">
    <property type="entry name" value="Peroxidase_pln"/>
</dbReference>
<keyword evidence="11 17" id="KW-1015">Disulfide bond</keyword>
<dbReference type="OrthoDB" id="2113341at2759"/>
<keyword evidence="7 15" id="KW-0479">Metal-binding</keyword>
<reference evidence="21" key="1">
    <citation type="journal article" date="2014" name="Science">
        <title>The coffee genome provides insight into the convergent evolution of caffeine biosynthesis.</title>
        <authorList>
            <person name="Denoeud F."/>
            <person name="Carretero-Paulet L."/>
            <person name="Dereeper A."/>
            <person name="Droc G."/>
            <person name="Guyot R."/>
            <person name="Pietrella M."/>
            <person name="Zheng C."/>
            <person name="Alberti A."/>
            <person name="Anthony F."/>
            <person name="Aprea G."/>
            <person name="Aury J.M."/>
            <person name="Bento P."/>
            <person name="Bernard M."/>
            <person name="Bocs S."/>
            <person name="Campa C."/>
            <person name="Cenci A."/>
            <person name="Combes M.C."/>
            <person name="Crouzillat D."/>
            <person name="Da Silva C."/>
            <person name="Daddiego L."/>
            <person name="De Bellis F."/>
            <person name="Dussert S."/>
            <person name="Garsmeur O."/>
            <person name="Gayraud T."/>
            <person name="Guignon V."/>
            <person name="Jahn K."/>
            <person name="Jamilloux V."/>
            <person name="Joet T."/>
            <person name="Labadie K."/>
            <person name="Lan T."/>
            <person name="Leclercq J."/>
            <person name="Lepelley M."/>
            <person name="Leroy T."/>
            <person name="Li L.T."/>
            <person name="Librado P."/>
            <person name="Lopez L."/>
            <person name="Munoz A."/>
            <person name="Noel B."/>
            <person name="Pallavicini A."/>
            <person name="Perrotta G."/>
            <person name="Poncet V."/>
            <person name="Pot D."/>
            <person name="Priyono X."/>
            <person name="Rigoreau M."/>
            <person name="Rouard M."/>
            <person name="Rozas J."/>
            <person name="Tranchant-Dubreuil C."/>
            <person name="VanBuren R."/>
            <person name="Zhang Q."/>
            <person name="Andrade A.C."/>
            <person name="Argout X."/>
            <person name="Bertrand B."/>
            <person name="de Kochko A."/>
            <person name="Graziosi G."/>
            <person name="Henry R.J."/>
            <person name="Jayarama X."/>
            <person name="Ming R."/>
            <person name="Nagai C."/>
            <person name="Rounsley S."/>
            <person name="Sankoff D."/>
            <person name="Giuliano G."/>
            <person name="Albert V.A."/>
            <person name="Wincker P."/>
            <person name="Lashermes P."/>
        </authorList>
    </citation>
    <scope>NUCLEOTIDE SEQUENCE [LARGE SCALE GENOMIC DNA]</scope>
    <source>
        <strain evidence="21">cv. DH200-94</strain>
    </source>
</reference>
<dbReference type="CDD" id="cd00693">
    <property type="entry name" value="secretory_peroxidase"/>
    <property type="match status" value="1"/>
</dbReference>
<dbReference type="GO" id="GO:0005576">
    <property type="term" value="C:extracellular region"/>
    <property type="evidence" value="ECO:0007669"/>
    <property type="project" value="UniProtKB-SubCell"/>
</dbReference>
<dbReference type="PhylomeDB" id="A0A068U6Q8"/>
<protein>
    <recommendedName>
        <fullName evidence="4 18">Peroxidase</fullName>
        <ecNumber evidence="4 18">1.11.1.7</ecNumber>
    </recommendedName>
</protein>
<feature type="disulfide bond" evidence="17">
    <location>
        <begin position="40"/>
        <end position="121"/>
    </location>
</feature>
<dbReference type="Gramene" id="CDP04200">
    <property type="protein sequence ID" value="CDP04200"/>
    <property type="gene ID" value="GSCOC_T00017515001"/>
</dbReference>
<feature type="domain" description="Plant heme peroxidase family profile" evidence="19">
    <location>
        <begin position="30"/>
        <end position="334"/>
    </location>
</feature>
<comment type="catalytic activity">
    <reaction evidence="1 18">
        <text>2 a phenolic donor + H2O2 = 2 a phenolic radical donor + 2 H2O</text>
        <dbReference type="Rhea" id="RHEA:56136"/>
        <dbReference type="ChEBI" id="CHEBI:15377"/>
        <dbReference type="ChEBI" id="CHEBI:16240"/>
        <dbReference type="ChEBI" id="CHEBI:139520"/>
        <dbReference type="ChEBI" id="CHEBI:139521"/>
        <dbReference type="EC" id="1.11.1.7"/>
    </reaction>
</comment>
<evidence type="ECO:0000256" key="9">
    <source>
        <dbReference type="ARBA" id="ARBA00023002"/>
    </source>
</evidence>
<feature type="binding site" evidence="15">
    <location>
        <position position="77"/>
    </location>
    <ligand>
        <name>Ca(2+)</name>
        <dbReference type="ChEBI" id="CHEBI:29108"/>
        <label>1</label>
    </ligand>
</feature>
<keyword evidence="18" id="KW-0376">Hydrogen peroxide</keyword>
<dbReference type="EMBL" id="HG739096">
    <property type="protein sequence ID" value="CDP04200.1"/>
    <property type="molecule type" value="Genomic_DNA"/>
</dbReference>
<feature type="binding site" evidence="15">
    <location>
        <position position="257"/>
    </location>
    <ligand>
        <name>Ca(2+)</name>
        <dbReference type="ChEBI" id="CHEBI:29108"/>
        <label>2</label>
    </ligand>
</feature>
<evidence type="ECO:0000256" key="16">
    <source>
        <dbReference type="PIRSR" id="PIRSR600823-4"/>
    </source>
</evidence>
<dbReference type="InParanoid" id="A0A068U6Q8"/>
<feature type="binding site" evidence="15">
    <location>
        <position position="254"/>
    </location>
    <ligand>
        <name>Ca(2+)</name>
        <dbReference type="ChEBI" id="CHEBI:29108"/>
        <label>2</label>
    </ligand>
</feature>
<dbReference type="InterPro" id="IPR019793">
    <property type="entry name" value="Peroxidases_heam-ligand_BS"/>
</dbReference>
<dbReference type="Proteomes" id="UP000295252">
    <property type="component" value="Chromosome XI"/>
</dbReference>
<dbReference type="Gene3D" id="1.10.520.10">
    <property type="match status" value="1"/>
</dbReference>
<keyword evidence="10 15" id="KW-0408">Iron</keyword>
<evidence type="ECO:0000256" key="4">
    <source>
        <dbReference type="ARBA" id="ARBA00012313"/>
    </source>
</evidence>
<dbReference type="PROSITE" id="PS00435">
    <property type="entry name" value="PEROXIDASE_1"/>
    <property type="match status" value="1"/>
</dbReference>
<feature type="binding site" evidence="15">
    <location>
        <position position="79"/>
    </location>
    <ligand>
        <name>Ca(2+)</name>
        <dbReference type="ChEBI" id="CHEBI:29108"/>
        <label>1</label>
    </ligand>
</feature>
<evidence type="ECO:0000256" key="14">
    <source>
        <dbReference type="PIRSR" id="PIRSR600823-2"/>
    </source>
</evidence>
<feature type="disulfide bond" evidence="17">
    <location>
        <begin position="206"/>
        <end position="238"/>
    </location>
</feature>
<evidence type="ECO:0000256" key="3">
    <source>
        <dbReference type="ARBA" id="ARBA00006873"/>
    </source>
</evidence>
<feature type="binding site" description="axial binding residue" evidence="15">
    <location>
        <position position="199"/>
    </location>
    <ligand>
        <name>heme b</name>
        <dbReference type="ChEBI" id="CHEBI:60344"/>
    </ligand>
    <ligandPart>
        <name>Fe</name>
        <dbReference type="ChEBI" id="CHEBI:18248"/>
    </ligandPart>
</feature>
<comment type="similarity">
    <text evidence="3">Belongs to the peroxidase family. Ascorbate peroxidase subfamily.</text>
</comment>
<dbReference type="FunFam" id="1.10.520.10:FF:000001">
    <property type="entry name" value="Peroxidase"/>
    <property type="match status" value="1"/>
</dbReference>
<dbReference type="InterPro" id="IPR033905">
    <property type="entry name" value="Secretory_peroxidase"/>
</dbReference>